<dbReference type="AlphaFoldDB" id="A0A0Z8CNX8"/>
<accession>A0A0Z8CNX8</accession>
<protein>
    <submittedName>
        <fullName evidence="1">Prophage Lp2 protein 33</fullName>
    </submittedName>
</protein>
<sequence>MKYRKKPVVIEAIQFFDNPETLANLSELGLDPVNIDYEIPSMPVLKIPTLEGIMTAIEGDFIIKGVQGEFYPCKPGIFAETYEIAD</sequence>
<gene>
    <name evidence="1" type="ORF">ERS132385_00438</name>
    <name evidence="2" type="ORF">ERS132385_00771</name>
</gene>
<dbReference type="EMBL" id="FIFW01000005">
    <property type="protein sequence ID" value="CYU41184.1"/>
    <property type="molecule type" value="Genomic_DNA"/>
</dbReference>
<organism evidence="1 3">
    <name type="scientific">Streptococcus suis</name>
    <dbReference type="NCBI Taxonomy" id="1307"/>
    <lineage>
        <taxon>Bacteria</taxon>
        <taxon>Bacillati</taxon>
        <taxon>Bacillota</taxon>
        <taxon>Bacilli</taxon>
        <taxon>Lactobacillales</taxon>
        <taxon>Streptococcaceae</taxon>
        <taxon>Streptococcus</taxon>
    </lineage>
</organism>
<evidence type="ECO:0000313" key="3">
    <source>
        <dbReference type="Proteomes" id="UP000073434"/>
    </source>
</evidence>
<evidence type="ECO:0000313" key="1">
    <source>
        <dbReference type="EMBL" id="CYU28783.1"/>
    </source>
</evidence>
<proteinExistence type="predicted"/>
<evidence type="ECO:0000313" key="2">
    <source>
        <dbReference type="EMBL" id="CYU41184.1"/>
    </source>
</evidence>
<dbReference type="EMBL" id="FIFW01000003">
    <property type="protein sequence ID" value="CYU28783.1"/>
    <property type="molecule type" value="Genomic_DNA"/>
</dbReference>
<name>A0A0Z8CNX8_STRSU</name>
<dbReference type="RefSeq" id="WP_044687772.1">
    <property type="nucleotide sequence ID" value="NZ_CEEW01000011.1"/>
</dbReference>
<dbReference type="Proteomes" id="UP000073434">
    <property type="component" value="Unassembled WGS sequence"/>
</dbReference>
<reference evidence="1 3" key="1">
    <citation type="submission" date="2016-02" db="EMBL/GenBank/DDBJ databases">
        <authorList>
            <consortium name="Pathogen Informatics"/>
        </authorList>
    </citation>
    <scope>NUCLEOTIDE SEQUENCE [LARGE SCALE GENOMIC DNA]</scope>
    <source>
        <strain evidence="1 3">LSS23</strain>
    </source>
</reference>